<organism evidence="3 4">
    <name type="scientific">Pseudonocardia halophobica</name>
    <dbReference type="NCBI Taxonomy" id="29401"/>
    <lineage>
        <taxon>Bacteria</taxon>
        <taxon>Bacillati</taxon>
        <taxon>Actinomycetota</taxon>
        <taxon>Actinomycetes</taxon>
        <taxon>Pseudonocardiales</taxon>
        <taxon>Pseudonocardiaceae</taxon>
        <taxon>Pseudonocardia</taxon>
    </lineage>
</organism>
<name>A0A9W6KZW0_9PSEU</name>
<proteinExistence type="predicted"/>
<evidence type="ECO:0000259" key="2">
    <source>
        <dbReference type="Pfam" id="PF08940"/>
    </source>
</evidence>
<dbReference type="InterPro" id="IPR015035">
    <property type="entry name" value="DUF1918"/>
</dbReference>
<sequence>MHARIGDWLVVPPGPHESHGRRGQIVGLAHPDGGPPYRVRWLEDDHENLVFPPPDAHLERHPTHPVQEAPGQ</sequence>
<dbReference type="EMBL" id="BSFQ01000002">
    <property type="protein sequence ID" value="GLL09500.1"/>
    <property type="molecule type" value="Genomic_DNA"/>
</dbReference>
<evidence type="ECO:0000256" key="1">
    <source>
        <dbReference type="SAM" id="MobiDB-lite"/>
    </source>
</evidence>
<reference evidence="3" key="1">
    <citation type="journal article" date="2014" name="Int. J. Syst. Evol. Microbiol.">
        <title>Complete genome sequence of Corynebacterium casei LMG S-19264T (=DSM 44701T), isolated from a smear-ripened cheese.</title>
        <authorList>
            <consortium name="US DOE Joint Genome Institute (JGI-PGF)"/>
            <person name="Walter F."/>
            <person name="Albersmeier A."/>
            <person name="Kalinowski J."/>
            <person name="Ruckert C."/>
        </authorList>
    </citation>
    <scope>NUCLEOTIDE SEQUENCE</scope>
    <source>
        <strain evidence="3">VKM Ac-1069</strain>
    </source>
</reference>
<gene>
    <name evidence="3" type="ORF">GCM10017577_06400</name>
</gene>
<feature type="region of interest" description="Disordered" evidence="1">
    <location>
        <begin position="52"/>
        <end position="72"/>
    </location>
</feature>
<dbReference type="SUPFAM" id="SSF50118">
    <property type="entry name" value="Cell growth inhibitor/plasmid maintenance toxic component"/>
    <property type="match status" value="1"/>
</dbReference>
<reference evidence="3" key="2">
    <citation type="submission" date="2023-01" db="EMBL/GenBank/DDBJ databases">
        <authorList>
            <person name="Sun Q."/>
            <person name="Evtushenko L."/>
        </authorList>
    </citation>
    <scope>NUCLEOTIDE SEQUENCE</scope>
    <source>
        <strain evidence="3">VKM Ac-1069</strain>
    </source>
</reference>
<dbReference type="AlphaFoldDB" id="A0A9W6KZW0"/>
<dbReference type="Proteomes" id="UP001143463">
    <property type="component" value="Unassembled WGS sequence"/>
</dbReference>
<feature type="domain" description="DUF1918" evidence="2">
    <location>
        <begin position="1"/>
        <end position="57"/>
    </location>
</feature>
<comment type="caution">
    <text evidence="3">The sequence shown here is derived from an EMBL/GenBank/DDBJ whole genome shotgun (WGS) entry which is preliminary data.</text>
</comment>
<dbReference type="Pfam" id="PF08940">
    <property type="entry name" value="DUF1918"/>
    <property type="match status" value="1"/>
</dbReference>
<accession>A0A9W6KZW0</accession>
<dbReference type="RefSeq" id="WP_037039731.1">
    <property type="nucleotide sequence ID" value="NZ_BAAAUZ010000013.1"/>
</dbReference>
<dbReference type="Gene3D" id="2.30.30.440">
    <property type="entry name" value="Domain of unknown function DUF1918"/>
    <property type="match status" value="1"/>
</dbReference>
<evidence type="ECO:0000313" key="3">
    <source>
        <dbReference type="EMBL" id="GLL09500.1"/>
    </source>
</evidence>
<keyword evidence="4" id="KW-1185">Reference proteome</keyword>
<protein>
    <recommendedName>
        <fullName evidence="2">DUF1918 domain-containing protein</fullName>
    </recommendedName>
</protein>
<evidence type="ECO:0000313" key="4">
    <source>
        <dbReference type="Proteomes" id="UP001143463"/>
    </source>
</evidence>